<evidence type="ECO:0000259" key="7">
    <source>
        <dbReference type="PROSITE" id="PS50011"/>
    </source>
</evidence>
<name>E9CXN2_COCPS</name>
<dbReference type="GO" id="GO:0005524">
    <property type="term" value="F:ATP binding"/>
    <property type="evidence" value="ECO:0007669"/>
    <property type="project" value="UniProtKB-KW"/>
</dbReference>
<dbReference type="HOGENOM" id="CLU_000288_181_6_1"/>
<dbReference type="OrthoDB" id="413582at2759"/>
<keyword evidence="8" id="KW-0132">Cell division</keyword>
<organism evidence="9">
    <name type="scientific">Coccidioides posadasii (strain RMSCC 757 / Silveira)</name>
    <name type="common">Valley fever fungus</name>
    <dbReference type="NCBI Taxonomy" id="443226"/>
    <lineage>
        <taxon>Eukaryota</taxon>
        <taxon>Fungi</taxon>
        <taxon>Dikarya</taxon>
        <taxon>Ascomycota</taxon>
        <taxon>Pezizomycotina</taxon>
        <taxon>Eurotiomycetes</taxon>
        <taxon>Eurotiomycetidae</taxon>
        <taxon>Onygenales</taxon>
        <taxon>Onygenaceae</taxon>
        <taxon>Coccidioides</taxon>
    </lineage>
</organism>
<feature type="domain" description="Protein kinase" evidence="7">
    <location>
        <begin position="145"/>
        <end position="433"/>
    </location>
</feature>
<keyword evidence="8" id="KW-0808">Transferase</keyword>
<keyword evidence="9" id="KW-1185">Reference proteome</keyword>
<evidence type="ECO:0000256" key="5">
    <source>
        <dbReference type="ARBA" id="ARBA00047811"/>
    </source>
</evidence>
<dbReference type="GO" id="GO:0000307">
    <property type="term" value="C:cyclin-dependent protein kinase holoenzyme complex"/>
    <property type="evidence" value="ECO:0007669"/>
    <property type="project" value="TreeGrafter"/>
</dbReference>
<dbReference type="GO" id="GO:0005737">
    <property type="term" value="C:cytoplasm"/>
    <property type="evidence" value="ECO:0007669"/>
    <property type="project" value="TreeGrafter"/>
</dbReference>
<evidence type="ECO:0000256" key="2">
    <source>
        <dbReference type="ARBA" id="ARBA00012425"/>
    </source>
</evidence>
<dbReference type="eggNOG" id="KOG0594">
    <property type="taxonomic scope" value="Eukaryota"/>
</dbReference>
<evidence type="ECO:0000256" key="4">
    <source>
        <dbReference type="ARBA" id="ARBA00022840"/>
    </source>
</evidence>
<dbReference type="Gene3D" id="3.30.200.20">
    <property type="entry name" value="Phosphorylase Kinase, domain 1"/>
    <property type="match status" value="1"/>
</dbReference>
<dbReference type="InterPro" id="IPR008271">
    <property type="entry name" value="Ser/Thr_kinase_AS"/>
</dbReference>
<evidence type="ECO:0000313" key="8">
    <source>
        <dbReference type="EMBL" id="EFW20709.1"/>
    </source>
</evidence>
<gene>
    <name evidence="8" type="ORF">CPSG_02552</name>
</gene>
<keyword evidence="8" id="KW-0131">Cell cycle</keyword>
<dbReference type="InterPro" id="IPR000719">
    <property type="entry name" value="Prot_kinase_dom"/>
</dbReference>
<dbReference type="OMA" id="FELWTVF"/>
<evidence type="ECO:0000256" key="1">
    <source>
        <dbReference type="ARBA" id="ARBA00006485"/>
    </source>
</evidence>
<comment type="catalytic activity">
    <reaction evidence="6">
        <text>L-seryl-[protein] + ATP = O-phospho-L-seryl-[protein] + ADP + H(+)</text>
        <dbReference type="Rhea" id="RHEA:17989"/>
        <dbReference type="Rhea" id="RHEA-COMP:9863"/>
        <dbReference type="Rhea" id="RHEA-COMP:11604"/>
        <dbReference type="ChEBI" id="CHEBI:15378"/>
        <dbReference type="ChEBI" id="CHEBI:29999"/>
        <dbReference type="ChEBI" id="CHEBI:30616"/>
        <dbReference type="ChEBI" id="CHEBI:83421"/>
        <dbReference type="ChEBI" id="CHEBI:456216"/>
        <dbReference type="EC" id="2.7.11.22"/>
    </reaction>
</comment>
<evidence type="ECO:0000313" key="9">
    <source>
        <dbReference type="Proteomes" id="UP000002497"/>
    </source>
</evidence>
<dbReference type="PANTHER" id="PTHR24056:SF576">
    <property type="entry name" value="SERINE_THREONINE-PROTEIN KINASE CSK1"/>
    <property type="match status" value="1"/>
</dbReference>
<dbReference type="PROSITE" id="PS50011">
    <property type="entry name" value="PROTEIN_KINASE_DOM"/>
    <property type="match status" value="1"/>
</dbReference>
<keyword evidence="3" id="KW-0547">Nucleotide-binding</keyword>
<dbReference type="EC" id="2.7.11.22" evidence="2"/>
<dbReference type="STRING" id="443226.E9CXN2"/>
<dbReference type="GO" id="GO:0005634">
    <property type="term" value="C:nucleus"/>
    <property type="evidence" value="ECO:0007669"/>
    <property type="project" value="TreeGrafter"/>
</dbReference>
<dbReference type="GO" id="GO:0051301">
    <property type="term" value="P:cell division"/>
    <property type="evidence" value="ECO:0007669"/>
    <property type="project" value="UniProtKB-KW"/>
</dbReference>
<dbReference type="GO" id="GO:0030332">
    <property type="term" value="F:cyclin binding"/>
    <property type="evidence" value="ECO:0007669"/>
    <property type="project" value="TreeGrafter"/>
</dbReference>
<dbReference type="EMBL" id="GL636488">
    <property type="protein sequence ID" value="EFW20709.1"/>
    <property type="molecule type" value="Genomic_DNA"/>
</dbReference>
<protein>
    <recommendedName>
        <fullName evidence="2">cyclin-dependent kinase</fullName>
        <ecNumber evidence="2">2.7.11.22</ecNumber>
    </recommendedName>
</protein>
<comment type="catalytic activity">
    <reaction evidence="5">
        <text>L-threonyl-[protein] + ATP = O-phospho-L-threonyl-[protein] + ADP + H(+)</text>
        <dbReference type="Rhea" id="RHEA:46608"/>
        <dbReference type="Rhea" id="RHEA-COMP:11060"/>
        <dbReference type="Rhea" id="RHEA-COMP:11605"/>
        <dbReference type="ChEBI" id="CHEBI:15378"/>
        <dbReference type="ChEBI" id="CHEBI:30013"/>
        <dbReference type="ChEBI" id="CHEBI:30616"/>
        <dbReference type="ChEBI" id="CHEBI:61977"/>
        <dbReference type="ChEBI" id="CHEBI:456216"/>
        <dbReference type="EC" id="2.7.11.22"/>
    </reaction>
</comment>
<dbReference type="InterPro" id="IPR011009">
    <property type="entry name" value="Kinase-like_dom_sf"/>
</dbReference>
<dbReference type="VEuPathDB" id="FungiDB:CPSG_02552"/>
<dbReference type="Gene3D" id="1.10.510.10">
    <property type="entry name" value="Transferase(Phosphotransferase) domain 1"/>
    <property type="match status" value="1"/>
</dbReference>
<dbReference type="InterPro" id="IPR050108">
    <property type="entry name" value="CDK"/>
</dbReference>
<sequence>MRSPLWRRNGPHIPVELLALQLRRAAHYPTVVSIESGPDSYHIMAWKSELSFSERLAVITSITNACRRASPSTEFAMAHSEATRIEGEAYANASSKDEYHVTCQKAIDGYDNQDVALGDEESLTEWSTRVKAEIESRRGEKVGLYEKAVHDKDGLFSSIYKSTTSEGLLVALKVTTPHLTEPPHDSEREARLLKQVSSETIIPLLESFHEGGSHFVLVFPYMRYQLDELFHGNQLTPRQIRSHLRDLFRALAHIHSMGIIHRDVKPSNVLLRGLGGPAYLADFGIAWSPDDKSSEAPDEKITDVGTACYRPPEILFGNKTYDTSLDMWAAGCVVAEAIEPDHPQLFDAGPVGSELALVHSIFTTLGTPTAESWPSRKNMPDWGKIEFREYSPRTWDKVLGKAPSLGRDLVANLVKYEGSERLTAEKVLEDPFLTF</sequence>
<accession>E9CXN2</accession>
<evidence type="ECO:0000256" key="3">
    <source>
        <dbReference type="ARBA" id="ARBA00022741"/>
    </source>
</evidence>
<dbReference type="Proteomes" id="UP000002497">
    <property type="component" value="Unassembled WGS sequence"/>
</dbReference>
<dbReference type="GO" id="GO:0010389">
    <property type="term" value="P:regulation of G2/M transition of mitotic cell cycle"/>
    <property type="evidence" value="ECO:0007669"/>
    <property type="project" value="TreeGrafter"/>
</dbReference>
<dbReference type="Pfam" id="PF00069">
    <property type="entry name" value="Pkinase"/>
    <property type="match status" value="1"/>
</dbReference>
<proteinExistence type="inferred from homology"/>
<reference evidence="9" key="2">
    <citation type="submission" date="2010-03" db="EMBL/GenBank/DDBJ databases">
        <title>The genome sequence of Coccidioides posadasii strain Silveira.</title>
        <authorList>
            <consortium name="The Broad Institute Genome Sequencing Center for Infectious Disease"/>
            <person name="Neafsey D."/>
            <person name="Orbach M."/>
            <person name="Henn M.R."/>
            <person name="Cole G.T."/>
            <person name="Galgiani J."/>
            <person name="Gardner M.J."/>
            <person name="Kirkland T.N."/>
            <person name="Taylor J.W."/>
            <person name="Young S.K."/>
            <person name="Zeng Q."/>
            <person name="Koehrsen M."/>
            <person name="Alvarado L."/>
            <person name="Berlin A."/>
            <person name="Borenstein D."/>
            <person name="Chapman S.B."/>
            <person name="Chen Z."/>
            <person name="Engels R."/>
            <person name="Freedman E."/>
            <person name="Gellesch M."/>
            <person name="Goldberg J."/>
            <person name="Griggs A."/>
            <person name="Gujja S."/>
            <person name="Heilman E."/>
            <person name="Heiman D."/>
            <person name="Howarth C."/>
            <person name="Jen D."/>
            <person name="Larson L."/>
            <person name="Mehta T."/>
            <person name="Neiman D."/>
            <person name="Park D."/>
            <person name="Pearson M."/>
            <person name="Richards J."/>
            <person name="Roberts A."/>
            <person name="Saif S."/>
            <person name="Shea T."/>
            <person name="Shenoy N."/>
            <person name="Sisk P."/>
            <person name="Stolte C."/>
            <person name="Sykes S."/>
            <person name="Walk T."/>
            <person name="White J."/>
            <person name="Yandava C."/>
            <person name="Haas B."/>
            <person name="Nusbaum C."/>
            <person name="Birren B."/>
        </authorList>
    </citation>
    <scope>NUCLEOTIDE SEQUENCE [LARGE SCALE GENOMIC DNA]</scope>
    <source>
        <strain evidence="9">RMSCC 757 / Silveira</strain>
    </source>
</reference>
<dbReference type="SMART" id="SM00220">
    <property type="entry name" value="S_TKc"/>
    <property type="match status" value="1"/>
</dbReference>
<reference evidence="9" key="1">
    <citation type="journal article" date="2010" name="Genome Res.">
        <title>Population genomic sequencing of Coccidioides fungi reveals recent hybridization and transposon control.</title>
        <authorList>
            <person name="Neafsey D.E."/>
            <person name="Barker B.M."/>
            <person name="Sharpton T.J."/>
            <person name="Stajich J.E."/>
            <person name="Park D.J."/>
            <person name="Whiston E."/>
            <person name="Hung C.-Y."/>
            <person name="McMahan C."/>
            <person name="White J."/>
            <person name="Sykes S."/>
            <person name="Heiman D."/>
            <person name="Young S."/>
            <person name="Zeng Q."/>
            <person name="Abouelleil A."/>
            <person name="Aftuck L."/>
            <person name="Bessette D."/>
            <person name="Brown A."/>
            <person name="FitzGerald M."/>
            <person name="Lui A."/>
            <person name="Macdonald J.P."/>
            <person name="Priest M."/>
            <person name="Orbach M.J."/>
            <person name="Galgiani J.N."/>
            <person name="Kirkland T.N."/>
            <person name="Cole G.T."/>
            <person name="Birren B.W."/>
            <person name="Henn M.R."/>
            <person name="Taylor J.W."/>
            <person name="Rounsley S.D."/>
        </authorList>
    </citation>
    <scope>NUCLEOTIDE SEQUENCE [LARGE SCALE GENOMIC DNA]</scope>
    <source>
        <strain evidence="9">RMSCC 757 / Silveira</strain>
    </source>
</reference>
<dbReference type="SUPFAM" id="SSF56112">
    <property type="entry name" value="Protein kinase-like (PK-like)"/>
    <property type="match status" value="1"/>
</dbReference>
<dbReference type="GO" id="GO:0007165">
    <property type="term" value="P:signal transduction"/>
    <property type="evidence" value="ECO:0007669"/>
    <property type="project" value="TreeGrafter"/>
</dbReference>
<keyword evidence="8" id="KW-0418">Kinase</keyword>
<dbReference type="GO" id="GO:0010468">
    <property type="term" value="P:regulation of gene expression"/>
    <property type="evidence" value="ECO:0007669"/>
    <property type="project" value="TreeGrafter"/>
</dbReference>
<dbReference type="FunFam" id="1.10.510.10:FF:000924">
    <property type="entry name" value="Cell division protein kinase (Ctk1), putative"/>
    <property type="match status" value="1"/>
</dbReference>
<dbReference type="PANTHER" id="PTHR24056">
    <property type="entry name" value="CELL DIVISION PROTEIN KINASE"/>
    <property type="match status" value="1"/>
</dbReference>
<comment type="similarity">
    <text evidence="1">Belongs to the protein kinase superfamily. CMGC Ser/Thr protein kinase family. CDC2/CDKX subfamily.</text>
</comment>
<dbReference type="GO" id="GO:0000082">
    <property type="term" value="P:G1/S transition of mitotic cell cycle"/>
    <property type="evidence" value="ECO:0007669"/>
    <property type="project" value="TreeGrafter"/>
</dbReference>
<dbReference type="AlphaFoldDB" id="E9CXN2"/>
<dbReference type="GO" id="GO:0004693">
    <property type="term" value="F:cyclin-dependent protein serine/threonine kinase activity"/>
    <property type="evidence" value="ECO:0007669"/>
    <property type="project" value="UniProtKB-EC"/>
</dbReference>
<keyword evidence="4" id="KW-0067">ATP-binding</keyword>
<evidence type="ECO:0000256" key="6">
    <source>
        <dbReference type="ARBA" id="ARBA00048367"/>
    </source>
</evidence>
<dbReference type="PROSITE" id="PS00108">
    <property type="entry name" value="PROTEIN_KINASE_ST"/>
    <property type="match status" value="1"/>
</dbReference>
<dbReference type="VEuPathDB" id="FungiDB:D8B26_002965"/>